<evidence type="ECO:0000313" key="2">
    <source>
        <dbReference type="EMBL" id="GAA0165227.1"/>
    </source>
</evidence>
<evidence type="ECO:0000256" key="1">
    <source>
        <dbReference type="SAM" id="Phobius"/>
    </source>
</evidence>
<comment type="caution">
    <text evidence="2">The sequence shown here is derived from an EMBL/GenBank/DDBJ whole genome shotgun (WGS) entry which is preliminary data.</text>
</comment>
<proteinExistence type="predicted"/>
<name>A0AAV3QQI4_LITER</name>
<keyword evidence="3" id="KW-1185">Reference proteome</keyword>
<feature type="transmembrane region" description="Helical" evidence="1">
    <location>
        <begin position="52"/>
        <end position="73"/>
    </location>
</feature>
<dbReference type="EMBL" id="BAABME010022194">
    <property type="protein sequence ID" value="GAA0165227.1"/>
    <property type="molecule type" value="Genomic_DNA"/>
</dbReference>
<keyword evidence="1" id="KW-1133">Transmembrane helix</keyword>
<protein>
    <submittedName>
        <fullName evidence="2">Uncharacterized protein</fullName>
    </submittedName>
</protein>
<evidence type="ECO:0000313" key="3">
    <source>
        <dbReference type="Proteomes" id="UP001454036"/>
    </source>
</evidence>
<sequence length="109" mass="12734">MGSLESVAQIPQQLKNSHLLHSNRSSSFGQQRSTQSFRSRFARLVLLKKIDYLQWICTVAVFFFFVGLFQIFFPGSVMEKFVDFGEKNKWNNEEALTHNQNVSKRNPHH</sequence>
<keyword evidence="1" id="KW-0472">Membrane</keyword>
<dbReference type="Proteomes" id="UP001454036">
    <property type="component" value="Unassembled WGS sequence"/>
</dbReference>
<organism evidence="2 3">
    <name type="scientific">Lithospermum erythrorhizon</name>
    <name type="common">Purple gromwell</name>
    <name type="synonym">Lithospermum officinale var. erythrorhizon</name>
    <dbReference type="NCBI Taxonomy" id="34254"/>
    <lineage>
        <taxon>Eukaryota</taxon>
        <taxon>Viridiplantae</taxon>
        <taxon>Streptophyta</taxon>
        <taxon>Embryophyta</taxon>
        <taxon>Tracheophyta</taxon>
        <taxon>Spermatophyta</taxon>
        <taxon>Magnoliopsida</taxon>
        <taxon>eudicotyledons</taxon>
        <taxon>Gunneridae</taxon>
        <taxon>Pentapetalae</taxon>
        <taxon>asterids</taxon>
        <taxon>lamiids</taxon>
        <taxon>Boraginales</taxon>
        <taxon>Boraginaceae</taxon>
        <taxon>Boraginoideae</taxon>
        <taxon>Lithospermeae</taxon>
        <taxon>Lithospermum</taxon>
    </lineage>
</organism>
<accession>A0AAV3QQI4</accession>
<dbReference type="AlphaFoldDB" id="A0AAV3QQI4"/>
<reference evidence="2 3" key="1">
    <citation type="submission" date="2024-01" db="EMBL/GenBank/DDBJ databases">
        <title>The complete chloroplast genome sequence of Lithospermum erythrorhizon: insights into the phylogenetic relationship among Boraginaceae species and the maternal lineages of purple gromwells.</title>
        <authorList>
            <person name="Okada T."/>
            <person name="Watanabe K."/>
        </authorList>
    </citation>
    <scope>NUCLEOTIDE SEQUENCE [LARGE SCALE GENOMIC DNA]</scope>
</reference>
<gene>
    <name evidence="2" type="ORF">LIER_39936</name>
</gene>
<keyword evidence="1" id="KW-0812">Transmembrane</keyword>